<feature type="compositionally biased region" description="Low complexity" evidence="5">
    <location>
        <begin position="1654"/>
        <end position="1685"/>
    </location>
</feature>
<dbReference type="EMBL" id="JAYKXP010000003">
    <property type="protein sequence ID" value="KAK7060210.1"/>
    <property type="molecule type" value="Genomic_DNA"/>
</dbReference>
<dbReference type="PANTHER" id="PTHR21597:SF0">
    <property type="entry name" value="THO COMPLEX SUBUNIT 2"/>
    <property type="match status" value="1"/>
</dbReference>
<feature type="compositionally biased region" description="Polar residues" evidence="5">
    <location>
        <begin position="1912"/>
        <end position="1924"/>
    </location>
</feature>
<feature type="compositionally biased region" description="Basic and acidic residues" evidence="5">
    <location>
        <begin position="1686"/>
        <end position="1794"/>
    </location>
</feature>
<comment type="similarity">
    <text evidence="2">Belongs to the THOC2 family.</text>
</comment>
<feature type="compositionally biased region" description="Basic and acidic residues" evidence="5">
    <location>
        <begin position="1619"/>
        <end position="1642"/>
    </location>
</feature>
<feature type="compositionally biased region" description="Basic and acidic residues" evidence="5">
    <location>
        <begin position="451"/>
        <end position="462"/>
    </location>
</feature>
<feature type="compositionally biased region" description="Polar residues" evidence="5">
    <location>
        <begin position="1796"/>
        <end position="1806"/>
    </location>
</feature>
<feature type="region of interest" description="Disordered" evidence="5">
    <location>
        <begin position="1408"/>
        <end position="2052"/>
    </location>
</feature>
<name>A0AAW0EAP2_9AGAR</name>
<evidence type="ECO:0000256" key="5">
    <source>
        <dbReference type="SAM" id="MobiDB-lite"/>
    </source>
</evidence>
<feature type="compositionally biased region" description="Basic and acidic residues" evidence="5">
    <location>
        <begin position="2043"/>
        <end position="2052"/>
    </location>
</feature>
<feature type="domain" description="THO complex subunitTHOC2 N-terminal" evidence="7">
    <location>
        <begin position="728"/>
        <end position="803"/>
    </location>
</feature>
<dbReference type="Pfam" id="PF11732">
    <property type="entry name" value="Thoc2"/>
    <property type="match status" value="1"/>
</dbReference>
<dbReference type="InterPro" id="IPR021726">
    <property type="entry name" value="THO_THOC2_N"/>
</dbReference>
<keyword evidence="10" id="KW-1185">Reference proteome</keyword>
<feature type="compositionally biased region" description="Basic and acidic residues" evidence="5">
    <location>
        <begin position="1518"/>
        <end position="1527"/>
    </location>
</feature>
<dbReference type="GO" id="GO:0006406">
    <property type="term" value="P:mRNA export from nucleus"/>
    <property type="evidence" value="ECO:0007669"/>
    <property type="project" value="InterPro"/>
</dbReference>
<evidence type="ECO:0000259" key="7">
    <source>
        <dbReference type="Pfam" id="PF11732"/>
    </source>
</evidence>
<reference evidence="9 10" key="1">
    <citation type="submission" date="2024-01" db="EMBL/GenBank/DDBJ databases">
        <title>A draft genome for a cacao thread blight-causing isolate of Paramarasmius palmivorus.</title>
        <authorList>
            <person name="Baruah I.K."/>
            <person name="Bukari Y."/>
            <person name="Amoako-Attah I."/>
            <person name="Meinhardt L.W."/>
            <person name="Bailey B.A."/>
            <person name="Cohen S.P."/>
        </authorList>
    </citation>
    <scope>NUCLEOTIDE SEQUENCE [LARGE SCALE GENOMIC DNA]</scope>
    <source>
        <strain evidence="9 10">GH-12</strain>
    </source>
</reference>
<proteinExistence type="inferred from homology"/>
<accession>A0AAW0EAP2</accession>
<feature type="region of interest" description="Disordered" evidence="5">
    <location>
        <begin position="435"/>
        <end position="463"/>
    </location>
</feature>
<evidence type="ECO:0000313" key="10">
    <source>
        <dbReference type="Proteomes" id="UP001383192"/>
    </source>
</evidence>
<feature type="compositionally biased region" description="Low complexity" evidence="5">
    <location>
        <begin position="1408"/>
        <end position="1438"/>
    </location>
</feature>
<evidence type="ECO:0000256" key="3">
    <source>
        <dbReference type="ARBA" id="ARBA00019596"/>
    </source>
</evidence>
<gene>
    <name evidence="9" type="primary">RLR1</name>
    <name evidence="9" type="ORF">VNI00_000975</name>
</gene>
<protein>
    <recommendedName>
        <fullName evidence="3">THO complex subunit 2</fullName>
    </recommendedName>
</protein>
<dbReference type="PANTHER" id="PTHR21597">
    <property type="entry name" value="THO2 PROTEIN"/>
    <property type="match status" value="1"/>
</dbReference>
<dbReference type="GO" id="GO:0003729">
    <property type="term" value="F:mRNA binding"/>
    <property type="evidence" value="ECO:0007669"/>
    <property type="project" value="TreeGrafter"/>
</dbReference>
<dbReference type="GO" id="GO:0000445">
    <property type="term" value="C:THO complex part of transcription export complex"/>
    <property type="evidence" value="ECO:0007669"/>
    <property type="project" value="TreeGrafter"/>
</dbReference>
<comment type="caution">
    <text evidence="9">The sequence shown here is derived from an EMBL/GenBank/DDBJ whole genome shotgun (WGS) entry which is preliminary data.</text>
</comment>
<feature type="compositionally biased region" description="Basic and acidic residues" evidence="5">
    <location>
        <begin position="1925"/>
        <end position="1940"/>
    </location>
</feature>
<dbReference type="InterPro" id="IPR032302">
    <property type="entry name" value="THOC2_N"/>
</dbReference>
<feature type="domain" description="THO complex subunitTHOC2 C-terminal" evidence="6">
    <location>
        <begin position="1103"/>
        <end position="1400"/>
    </location>
</feature>
<sequence length="2052" mass="228367">MDVVKTVQSYLCRWKSGGEEECRKLVIPHHCNPLDASCVDVLVTVYETLFLATFASRTPKHPLTIDDFVAFVQSVLDHLPSSSSSSSTRSSNISVFGEHLVDIVWSLDAGLDEVLVEAKTVVTACEQNGGDMNATLAKAAKVKQQAEADKSTICSIVKKLLELGILNPTFCRERLDSATLESVGLIPDKLALEKREIRTRTGLFYKQNKFNLLREQSEGYSKLTVELTSNLGPAHSSITGQPTENRDALLGRVKPVWEKIISLIGYFDLDPNKALDIILDVMSVHLTSHYSFFTALLFLSPWTQLVEWKKQSPGDVAMSGIDASPYQGKSLDEVLFLADQSPTHSSTTRKGPSVLAQVLGFKFAHYQSPEIQERPPKSLYLTAAILIREGFIELEDLYPHLSPSDDDMGKAHDAYKKDVQNRIQGAKSSQLAMAAPLESGGSKAKAPAPAEPKKAAEPKDPPNQKAGLVGALLAVGALRPAIAILTKFTWLVDAHPELADLLIRILKHSLNPLYGAHFVSKGLPGFSTPRSRYGTTGVMSPPSRKHTLTLWAPTPPNTQSTEFVFFYPDWVDSVPICTNLSDIADVIEPLMRFVGPHIYRDTMFITKLTRLGQKQLAVTVPMDPLTKTQISEPDPQDPIRVFWFKILRLYLLPALPLIRGNAVCPVDIWNVIRFYEVTDRWRLYGEWRSSTYKSHPELRIREVQADRESKGILRRLSHNTIDSLSGPVAKLVHSNPCIFFTNCVNQIMAYDNLANVVIQALRYVTNFGFDTLVFIVLDALSNPNKERVKDDGVNTSDWLQSLASFAGMVFRRFATNIAPYITYIVHQLQAGQTTEIVVLRELIWKMAGIEPLPSLSDSQIAAMAGGPTLRIEAIASSIRGARQEPGDATLRAPYRLGKVLLEGSLALPLLIQVAQQRQSAVFMARDAHVKSLASLYDTTHGVLLQYLELLTTPAVISPQDYATKILPPLGDLGDKYGISAPICMQIIRPVLHTQLLETALRLAEEERKSNEEAEKRLKAALTAKREPSTSVSTSRVASPSLANFSDAPSDGKATTLPNGPETINVDDVSMESELKPNAESPWLPQLAALFDDLKKVIPSHVYETLGPGFYLTFWQLSTYDLSPPGSKYDEEVANLRTLIASESRRPRRDRYTSFVQMLTQEFKEQTISRAFTLKRLAREKQHWFPYGLKKPNIVLDILIEHCIQPRCLLSPMDADFCAQFVKVMHTQGTPGFYTLACYDKLLGDPVKVILFSCSEYEARNYGRFLLGILTDLSKWHQDEQAYIQDNRSKVGGKVVLHAGLQLKYQLPMPPENQLKWKDFRTVLRKWHKKLANAFTESIQTREYMHVYNAIIVLKEILPVFPVSAVYQDGGLQLDRAMDQFIEKEERGDLKILGRAYSASLKKRENLWAASKPPAKPASSVPTAPTAPSSKTSTTASVPEKPRAGNIPLGPSGQNGEKRTPASQTTVSAPSAPRAQLAGIAKPQQTPAEKPPVNGTAGPPSSNRSAMESVPRPPVVKRVRQDASRPESPKPVTDKPASSETAKPPPSERHDEIRPSSAATNGPPPINERVSTIKDASTSGSPSPQSPRGPRRTDDKPPAVDAQPTMPPPTAPSQTSSAQELRETAKQSMTRPDRLEKSEDKTSRSTNEPRSQNGSAAPSPRGRSNSPPSRPGTRNHSSDSRASGGRSRSERANAEVDDKRSDREHAGPVRRDSLTHSRSERSGRDRSESEREKDRDSRRDRHGDRERERDRDRDRERDREKDRDRERDRDRHGDRHRRDEKDRERERDRKERDGGRTQNAGNGSSAPSDDRNPLQRPDTSRHRNGTEESLGKRRRGADDEFDRGSKRSSRKDAHREERSRRPGDKDGHKDTHRDSDRRRREREDEPRTTTGDKNGEKRPETTSTPSKAPLPATTPSAPRAMSSNDSQRKSDSGAGRSHRDPPPLPTTGSNTVSTDTASGGSLRSRIGDKSDVPPPRSQGQSTSSPWKDERDGRKRTFGDREKDSGEGPDQAVPKRPRIIRNRYQSADMNFARRALNMDTSSQDKPSDKSRRRD</sequence>
<evidence type="ECO:0000256" key="4">
    <source>
        <dbReference type="ARBA" id="ARBA00023242"/>
    </source>
</evidence>
<feature type="compositionally biased region" description="Polar residues" evidence="5">
    <location>
        <begin position="1028"/>
        <end position="1043"/>
    </location>
</feature>
<dbReference type="InterPro" id="IPR040007">
    <property type="entry name" value="Tho2"/>
</dbReference>
<keyword evidence="4" id="KW-0539">Nucleus</keyword>
<feature type="region of interest" description="Disordered" evidence="5">
    <location>
        <begin position="1005"/>
        <end position="1062"/>
    </location>
</feature>
<feature type="compositionally biased region" description="Polar residues" evidence="5">
    <location>
        <begin position="1643"/>
        <end position="1653"/>
    </location>
</feature>
<feature type="domain" description="THO complex subunit 2 N-terminal" evidence="8">
    <location>
        <begin position="72"/>
        <end position="723"/>
    </location>
</feature>
<evidence type="ECO:0000259" key="8">
    <source>
        <dbReference type="Pfam" id="PF16134"/>
    </source>
</evidence>
<dbReference type="Pfam" id="PF16134">
    <property type="entry name" value="THOC2_N"/>
    <property type="match status" value="1"/>
</dbReference>
<feature type="compositionally biased region" description="Basic and acidic residues" evidence="5">
    <location>
        <begin position="1807"/>
        <end position="1886"/>
    </location>
</feature>
<feature type="compositionally biased region" description="Low complexity" evidence="5">
    <location>
        <begin position="1576"/>
        <end position="1587"/>
    </location>
</feature>
<comment type="subcellular location">
    <subcellularLocation>
        <location evidence="1">Nucleus</location>
    </subcellularLocation>
</comment>
<organism evidence="9 10">
    <name type="scientific">Paramarasmius palmivorus</name>
    <dbReference type="NCBI Taxonomy" id="297713"/>
    <lineage>
        <taxon>Eukaryota</taxon>
        <taxon>Fungi</taxon>
        <taxon>Dikarya</taxon>
        <taxon>Basidiomycota</taxon>
        <taxon>Agaricomycotina</taxon>
        <taxon>Agaricomycetes</taxon>
        <taxon>Agaricomycetidae</taxon>
        <taxon>Agaricales</taxon>
        <taxon>Marasmiineae</taxon>
        <taxon>Marasmiaceae</taxon>
        <taxon>Paramarasmius</taxon>
    </lineage>
</organism>
<dbReference type="InterPro" id="IPR021418">
    <property type="entry name" value="THO_THOC2_C"/>
</dbReference>
<feature type="compositionally biased region" description="Basic and acidic residues" evidence="5">
    <location>
        <begin position="1005"/>
        <end position="1027"/>
    </location>
</feature>
<evidence type="ECO:0000256" key="2">
    <source>
        <dbReference type="ARBA" id="ARBA00007857"/>
    </source>
</evidence>
<dbReference type="Pfam" id="PF11262">
    <property type="entry name" value="Tho2"/>
    <property type="match status" value="1"/>
</dbReference>
<evidence type="ECO:0000256" key="1">
    <source>
        <dbReference type="ARBA" id="ARBA00004123"/>
    </source>
</evidence>
<evidence type="ECO:0000313" key="9">
    <source>
        <dbReference type="EMBL" id="KAK7060210.1"/>
    </source>
</evidence>
<feature type="compositionally biased region" description="Polar residues" evidence="5">
    <location>
        <begin position="1945"/>
        <end position="1960"/>
    </location>
</feature>
<feature type="compositionally biased region" description="Basic and acidic residues" evidence="5">
    <location>
        <begin position="1985"/>
        <end position="2004"/>
    </location>
</feature>
<dbReference type="GO" id="GO:0006397">
    <property type="term" value="P:mRNA processing"/>
    <property type="evidence" value="ECO:0007669"/>
    <property type="project" value="InterPro"/>
</dbReference>
<dbReference type="Proteomes" id="UP001383192">
    <property type="component" value="Unassembled WGS sequence"/>
</dbReference>
<evidence type="ECO:0000259" key="6">
    <source>
        <dbReference type="Pfam" id="PF11262"/>
    </source>
</evidence>